<evidence type="ECO:0000313" key="9">
    <source>
        <dbReference type="Proteomes" id="UP001595803"/>
    </source>
</evidence>
<dbReference type="InterPro" id="IPR011620">
    <property type="entry name" value="Sig_transdc_His_kinase_LytS_TM"/>
</dbReference>
<dbReference type="Gene3D" id="3.30.70.270">
    <property type="match status" value="1"/>
</dbReference>
<feature type="transmembrane region" description="Helical" evidence="6">
    <location>
        <begin position="5"/>
        <end position="23"/>
    </location>
</feature>
<evidence type="ECO:0000259" key="7">
    <source>
        <dbReference type="PROSITE" id="PS50887"/>
    </source>
</evidence>
<evidence type="ECO:0000256" key="2">
    <source>
        <dbReference type="ARBA" id="ARBA00022475"/>
    </source>
</evidence>
<dbReference type="CDD" id="cd01949">
    <property type="entry name" value="GGDEF"/>
    <property type="match status" value="1"/>
</dbReference>
<dbReference type="EC" id="2.7.7.65" evidence="8"/>
<reference evidence="9" key="1">
    <citation type="journal article" date="2019" name="Int. J. Syst. Evol. Microbiol.">
        <title>The Global Catalogue of Microorganisms (GCM) 10K type strain sequencing project: providing services to taxonomists for standard genome sequencing and annotation.</title>
        <authorList>
            <consortium name="The Broad Institute Genomics Platform"/>
            <consortium name="The Broad Institute Genome Sequencing Center for Infectious Disease"/>
            <person name="Wu L."/>
            <person name="Ma J."/>
        </authorList>
    </citation>
    <scope>NUCLEOTIDE SEQUENCE [LARGE SCALE GENOMIC DNA]</scope>
    <source>
        <strain evidence="9">CCTCC AB 2017081</strain>
    </source>
</reference>
<dbReference type="EMBL" id="JBHRZG010000024">
    <property type="protein sequence ID" value="MFC3835359.1"/>
    <property type="molecule type" value="Genomic_DNA"/>
</dbReference>
<dbReference type="PROSITE" id="PS50887">
    <property type="entry name" value="GGDEF"/>
    <property type="match status" value="1"/>
</dbReference>
<keyword evidence="8" id="KW-0548">Nucleotidyltransferase</keyword>
<dbReference type="Pfam" id="PF00990">
    <property type="entry name" value="GGDEF"/>
    <property type="match status" value="1"/>
</dbReference>
<gene>
    <name evidence="8" type="ORF">ACFOSB_21060</name>
</gene>
<name>A0ABV7ZGX5_9DEIO</name>
<dbReference type="NCBIfam" id="TIGR00254">
    <property type="entry name" value="GGDEF"/>
    <property type="match status" value="1"/>
</dbReference>
<dbReference type="RefSeq" id="WP_322474631.1">
    <property type="nucleotide sequence ID" value="NZ_JBHRZG010000024.1"/>
</dbReference>
<keyword evidence="4 6" id="KW-1133">Transmembrane helix</keyword>
<keyword evidence="8" id="KW-0808">Transferase</keyword>
<feature type="transmembrane region" description="Helical" evidence="6">
    <location>
        <begin position="66"/>
        <end position="87"/>
    </location>
</feature>
<evidence type="ECO:0000256" key="6">
    <source>
        <dbReference type="SAM" id="Phobius"/>
    </source>
</evidence>
<feature type="transmembrane region" description="Helical" evidence="6">
    <location>
        <begin position="35"/>
        <end position="54"/>
    </location>
</feature>
<dbReference type="InterPro" id="IPR050469">
    <property type="entry name" value="Diguanylate_Cyclase"/>
</dbReference>
<dbReference type="GO" id="GO:0052621">
    <property type="term" value="F:diguanylate cyclase activity"/>
    <property type="evidence" value="ECO:0007669"/>
    <property type="project" value="UniProtKB-EC"/>
</dbReference>
<organism evidence="8 9">
    <name type="scientific">Deinococcus rufus</name>
    <dbReference type="NCBI Taxonomy" id="2136097"/>
    <lineage>
        <taxon>Bacteria</taxon>
        <taxon>Thermotogati</taxon>
        <taxon>Deinococcota</taxon>
        <taxon>Deinococci</taxon>
        <taxon>Deinococcales</taxon>
        <taxon>Deinococcaceae</taxon>
        <taxon>Deinococcus</taxon>
    </lineage>
</organism>
<evidence type="ECO:0000256" key="1">
    <source>
        <dbReference type="ARBA" id="ARBA00004651"/>
    </source>
</evidence>
<evidence type="ECO:0000256" key="3">
    <source>
        <dbReference type="ARBA" id="ARBA00022692"/>
    </source>
</evidence>
<comment type="subcellular location">
    <subcellularLocation>
        <location evidence="1">Cell membrane</location>
        <topology evidence="1">Multi-pass membrane protein</topology>
    </subcellularLocation>
</comment>
<dbReference type="PANTHER" id="PTHR45138:SF9">
    <property type="entry name" value="DIGUANYLATE CYCLASE DGCM-RELATED"/>
    <property type="match status" value="1"/>
</dbReference>
<evidence type="ECO:0000256" key="5">
    <source>
        <dbReference type="ARBA" id="ARBA00023136"/>
    </source>
</evidence>
<feature type="transmembrane region" description="Helical" evidence="6">
    <location>
        <begin position="157"/>
        <end position="180"/>
    </location>
</feature>
<dbReference type="SMART" id="SM00267">
    <property type="entry name" value="GGDEF"/>
    <property type="match status" value="1"/>
</dbReference>
<keyword evidence="2" id="KW-1003">Cell membrane</keyword>
<dbReference type="InterPro" id="IPR043128">
    <property type="entry name" value="Rev_trsase/Diguanyl_cyclase"/>
</dbReference>
<keyword evidence="5 6" id="KW-0472">Membrane</keyword>
<dbReference type="SUPFAM" id="SSF55073">
    <property type="entry name" value="Nucleotide cyclase"/>
    <property type="match status" value="1"/>
</dbReference>
<keyword evidence="3 6" id="KW-0812">Transmembrane</keyword>
<sequence>MLQTLFLNLCVVVACGFVLGFTYRAWPVETRGRWYALRVAVLAISAVLLMQFPATIAPGIIADLRAVPLVFAVLNGGPVAGIAVAGASVGFRALLGGTGVPVMVISTLGMLLVGLAVRRWEVKQGVRTPWPGRLLLSVITLLPNGMPLLLLPGGSALFAQAYLPVLLFSAVGCAVLKAVVGTRLTLLRLLNTLQGEALLDPLTGIANRRQFDRDLIHLQADDALLMVDVDHFKEFNDTHGHALGDAALHEVARRLGETLRRGDRAYRYGGEEFAVILRGVGNANVRAVAERLRLGVHREALQCVPVCVSVSVGAAITGQGAVGWVVQQADDALYMAKAQGRNRVVVSGDPTVPAPVPESRHWVPV</sequence>
<comment type="caution">
    <text evidence="8">The sequence shown here is derived from an EMBL/GenBank/DDBJ whole genome shotgun (WGS) entry which is preliminary data.</text>
</comment>
<protein>
    <submittedName>
        <fullName evidence="8">Diguanylate cyclase</fullName>
        <ecNumber evidence="8">2.7.7.65</ecNumber>
    </submittedName>
</protein>
<dbReference type="InterPro" id="IPR029787">
    <property type="entry name" value="Nucleotide_cyclase"/>
</dbReference>
<dbReference type="Proteomes" id="UP001595803">
    <property type="component" value="Unassembled WGS sequence"/>
</dbReference>
<proteinExistence type="predicted"/>
<feature type="transmembrane region" description="Helical" evidence="6">
    <location>
        <begin position="134"/>
        <end position="151"/>
    </location>
</feature>
<feature type="transmembrane region" description="Helical" evidence="6">
    <location>
        <begin position="93"/>
        <end position="113"/>
    </location>
</feature>
<evidence type="ECO:0000256" key="4">
    <source>
        <dbReference type="ARBA" id="ARBA00022989"/>
    </source>
</evidence>
<dbReference type="PANTHER" id="PTHR45138">
    <property type="entry name" value="REGULATORY COMPONENTS OF SENSORY TRANSDUCTION SYSTEM"/>
    <property type="match status" value="1"/>
</dbReference>
<accession>A0ABV7ZGX5</accession>
<feature type="domain" description="GGDEF" evidence="7">
    <location>
        <begin position="220"/>
        <end position="349"/>
    </location>
</feature>
<dbReference type="InterPro" id="IPR000160">
    <property type="entry name" value="GGDEF_dom"/>
</dbReference>
<dbReference type="Pfam" id="PF07694">
    <property type="entry name" value="5TM-5TMR_LYT"/>
    <property type="match status" value="1"/>
</dbReference>
<keyword evidence="9" id="KW-1185">Reference proteome</keyword>
<evidence type="ECO:0000313" key="8">
    <source>
        <dbReference type="EMBL" id="MFC3835359.1"/>
    </source>
</evidence>